<dbReference type="Gene3D" id="3.40.190.10">
    <property type="entry name" value="Periplasmic binding protein-like II"/>
    <property type="match status" value="1"/>
</dbReference>
<dbReference type="GO" id="GO:0015833">
    <property type="term" value="P:peptide transport"/>
    <property type="evidence" value="ECO:0007669"/>
    <property type="project" value="TreeGrafter"/>
</dbReference>
<evidence type="ECO:0000259" key="2">
    <source>
        <dbReference type="Pfam" id="PF00496"/>
    </source>
</evidence>
<dbReference type="InterPro" id="IPR039424">
    <property type="entry name" value="SBP_5"/>
</dbReference>
<evidence type="ECO:0000256" key="1">
    <source>
        <dbReference type="SAM" id="SignalP"/>
    </source>
</evidence>
<dbReference type="PROSITE" id="PS51257">
    <property type="entry name" value="PROKAR_LIPOPROTEIN"/>
    <property type="match status" value="1"/>
</dbReference>
<evidence type="ECO:0000313" key="3">
    <source>
        <dbReference type="EMBL" id="GCD35120.1"/>
    </source>
</evidence>
<dbReference type="InterPro" id="IPR000914">
    <property type="entry name" value="SBP_5_dom"/>
</dbReference>
<dbReference type="Gene3D" id="3.10.105.10">
    <property type="entry name" value="Dipeptide-binding Protein, Domain 3"/>
    <property type="match status" value="1"/>
</dbReference>
<dbReference type="OrthoDB" id="9046151at2"/>
<feature type="chain" id="PRO_5039401038" evidence="1">
    <location>
        <begin position="22"/>
        <end position="540"/>
    </location>
</feature>
<dbReference type="CDD" id="cd00995">
    <property type="entry name" value="PBP2_NikA_DppA_OppA_like"/>
    <property type="match status" value="1"/>
</dbReference>
<feature type="signal peptide" evidence="1">
    <location>
        <begin position="1"/>
        <end position="21"/>
    </location>
</feature>
<gene>
    <name evidence="3" type="ORF">OEIGOIKO_02863</name>
</gene>
<sequence>MGGAWRVGAVACVAAVVAVGAAGCGGGGQDPTVVRASWGDPPNPVEPANTTDVQGGKVLDLVFRGLKRYNPRTAVAENMVAESVESPDARNFTVKVKPGWNFSNGEKITARSFVDAWNYGALVTNRQQGAPFFSYVEGYEEVHPEGAGEKPAARTMRGLRVRDELTFTVRLNKKFGLWPDLLGYNAFMPLPRLFFTDHDAWLAKPVGNGPYAVQSYAKGGIMRLRKWEKYPGPDRARNGGVDLQVYTDNDTAYTDLMAGNLDLVDDVPAPQLKHVRKDLGGRYINQPAGIIQTLSFPMYDEKWSRRGVEKVRRGISMAVNRAAITRQIFRGTRTPATDWTAMALGEHGGYQAGLCGDACTYDPAGARKLVAEGGGIPGGAMKVTYNADTGSHKLWVDALCNSVNKALGRHVCDGAPMGTFADYRTKVTQKKMSGPYRAGWQMDYPLIQTFLQSQYFTGASSNDSGWSNKEFDGLVSRANAESEQRQVNDTYHRAERILAREMPAIPLWYQNGSGGYADRIENVSLNPFSVPVYDQITIKG</sequence>
<protein>
    <submittedName>
        <fullName evidence="3">Peptide ABC transporter substrate-binding protein</fullName>
    </submittedName>
</protein>
<dbReference type="GO" id="GO:0043190">
    <property type="term" value="C:ATP-binding cassette (ABC) transporter complex"/>
    <property type="evidence" value="ECO:0007669"/>
    <property type="project" value="InterPro"/>
</dbReference>
<dbReference type="PANTHER" id="PTHR30290:SF83">
    <property type="entry name" value="ABC TRANSPORTER SUBSTRATE-BINDING PROTEIN"/>
    <property type="match status" value="1"/>
</dbReference>
<dbReference type="GO" id="GO:1904680">
    <property type="term" value="F:peptide transmembrane transporter activity"/>
    <property type="evidence" value="ECO:0007669"/>
    <property type="project" value="TreeGrafter"/>
</dbReference>
<evidence type="ECO:0000313" key="4">
    <source>
        <dbReference type="Proteomes" id="UP000287830"/>
    </source>
</evidence>
<reference evidence="3 4" key="1">
    <citation type="submission" date="2018-11" db="EMBL/GenBank/DDBJ databases">
        <title>Whole genome sequence of Streptomyces chrestomyceticus NBRC 13444(T).</title>
        <authorList>
            <person name="Komaki H."/>
            <person name="Tamura T."/>
        </authorList>
    </citation>
    <scope>NUCLEOTIDE SEQUENCE [LARGE SCALE GENOMIC DNA]</scope>
    <source>
        <strain evidence="3 4">NBRC 13444</strain>
    </source>
</reference>
<dbReference type="Proteomes" id="UP000287830">
    <property type="component" value="Unassembled WGS sequence"/>
</dbReference>
<accession>A0A7U9PXW1</accession>
<organism evidence="3 4">
    <name type="scientific">Streptomyces chrestomyceticus JCM 4735</name>
    <dbReference type="NCBI Taxonomy" id="1306181"/>
    <lineage>
        <taxon>Bacteria</taxon>
        <taxon>Bacillati</taxon>
        <taxon>Actinomycetota</taxon>
        <taxon>Actinomycetes</taxon>
        <taxon>Kitasatosporales</taxon>
        <taxon>Streptomycetaceae</taxon>
        <taxon>Streptomyces</taxon>
    </lineage>
</organism>
<dbReference type="SUPFAM" id="SSF53850">
    <property type="entry name" value="Periplasmic binding protein-like II"/>
    <property type="match status" value="1"/>
</dbReference>
<proteinExistence type="predicted"/>
<dbReference type="AlphaFoldDB" id="A0A7U9PXW1"/>
<dbReference type="Pfam" id="PF00496">
    <property type="entry name" value="SBP_bac_5"/>
    <property type="match status" value="1"/>
</dbReference>
<dbReference type="EMBL" id="BHZC01000001">
    <property type="protein sequence ID" value="GCD35120.1"/>
    <property type="molecule type" value="Genomic_DNA"/>
</dbReference>
<dbReference type="Gene3D" id="3.90.76.10">
    <property type="entry name" value="Dipeptide-binding Protein, Domain 1"/>
    <property type="match status" value="1"/>
</dbReference>
<dbReference type="InterPro" id="IPR030678">
    <property type="entry name" value="Peptide/Ni-bd"/>
</dbReference>
<feature type="domain" description="Solute-binding protein family 5" evidence="2">
    <location>
        <begin position="79"/>
        <end position="461"/>
    </location>
</feature>
<dbReference type="PANTHER" id="PTHR30290">
    <property type="entry name" value="PERIPLASMIC BINDING COMPONENT OF ABC TRANSPORTER"/>
    <property type="match status" value="1"/>
</dbReference>
<keyword evidence="1" id="KW-0732">Signal</keyword>
<dbReference type="GeneID" id="95621816"/>
<name>A0A7U9PXW1_9ACTN</name>
<dbReference type="PIRSF" id="PIRSF002741">
    <property type="entry name" value="MppA"/>
    <property type="match status" value="1"/>
</dbReference>
<dbReference type="RefSeq" id="WP_125045153.1">
    <property type="nucleotide sequence ID" value="NZ_BHZC01000001.1"/>
</dbReference>
<comment type="caution">
    <text evidence="3">The sequence shown here is derived from an EMBL/GenBank/DDBJ whole genome shotgun (WGS) entry which is preliminary data.</text>
</comment>
<dbReference type="GO" id="GO:0042597">
    <property type="term" value="C:periplasmic space"/>
    <property type="evidence" value="ECO:0007669"/>
    <property type="project" value="UniProtKB-ARBA"/>
</dbReference>